<dbReference type="AlphaFoldDB" id="A0A4R6DQP7"/>
<evidence type="ECO:0000313" key="3">
    <source>
        <dbReference type="Proteomes" id="UP000295764"/>
    </source>
</evidence>
<dbReference type="GO" id="GO:0022857">
    <property type="term" value="F:transmembrane transporter activity"/>
    <property type="evidence" value="ECO:0007669"/>
    <property type="project" value="InterPro"/>
</dbReference>
<name>A0A4R6DQP7_9MICO</name>
<evidence type="ECO:0000259" key="1">
    <source>
        <dbReference type="Pfam" id="PF04069"/>
    </source>
</evidence>
<comment type="caution">
    <text evidence="2">The sequence shown here is derived from an EMBL/GenBank/DDBJ whole genome shotgun (WGS) entry which is preliminary data.</text>
</comment>
<dbReference type="EMBL" id="SNVW01000001">
    <property type="protein sequence ID" value="TDN46598.1"/>
    <property type="molecule type" value="Genomic_DNA"/>
</dbReference>
<dbReference type="OrthoDB" id="9781705at2"/>
<organism evidence="2 3">
    <name type="scientific">Curtobacterium flaccumfaciens</name>
    <dbReference type="NCBI Taxonomy" id="2035"/>
    <lineage>
        <taxon>Bacteria</taxon>
        <taxon>Bacillati</taxon>
        <taxon>Actinomycetota</taxon>
        <taxon>Actinomycetes</taxon>
        <taxon>Micrococcales</taxon>
        <taxon>Microbacteriaceae</taxon>
        <taxon>Curtobacterium</taxon>
    </lineage>
</organism>
<proteinExistence type="predicted"/>
<accession>A0A4R6DQP7</accession>
<sequence>MFTAGTRTRILAGAVAIGAIVALSGCSTSDPTGATSGGGSGSGSTPIVVGSFNFPESEILGNMYALALKDAGFDVTTKFNLGPRQTTIPALKDGSINLMPEYNGNLLFFYDTKASAKTTADVDAALKSEIPKDFQVLEPSPAQDKDAYVVTQATAEKNGLESISDLSKIEPFTLGANPQFGTLPYGIPGLKSTYGVDKVTFKSIEDYGGPDTVKALVDDTVQVADIYTTSPDLVTKKLQVLKDPKNLIAAQNVLPFLNKDIYSAKLASVLNKISAKLTTDDLIALRNRVEGSEKAQATTAAKDWLTKEGLLK</sequence>
<protein>
    <submittedName>
        <fullName evidence="2">Osmoprotectant transport system substrate-binding protein</fullName>
    </submittedName>
</protein>
<dbReference type="Gene3D" id="3.40.190.10">
    <property type="entry name" value="Periplasmic binding protein-like II"/>
    <property type="match status" value="1"/>
</dbReference>
<dbReference type="InterPro" id="IPR007210">
    <property type="entry name" value="ABC_Gly_betaine_transp_sub-bd"/>
</dbReference>
<dbReference type="RefSeq" id="WP_133518451.1">
    <property type="nucleotide sequence ID" value="NZ_SNVW01000001.1"/>
</dbReference>
<reference evidence="2 3" key="1">
    <citation type="submission" date="2019-03" db="EMBL/GenBank/DDBJ databases">
        <title>Genomic analyses of the natural microbiome of Caenorhabditis elegans.</title>
        <authorList>
            <person name="Samuel B."/>
        </authorList>
    </citation>
    <scope>NUCLEOTIDE SEQUENCE [LARGE SCALE GENOMIC DNA]</scope>
    <source>
        <strain evidence="2 3">JUb65</strain>
    </source>
</reference>
<evidence type="ECO:0000313" key="2">
    <source>
        <dbReference type="EMBL" id="TDN46598.1"/>
    </source>
</evidence>
<dbReference type="CDD" id="cd13606">
    <property type="entry name" value="PBP2_ProX_like"/>
    <property type="match status" value="1"/>
</dbReference>
<dbReference type="Proteomes" id="UP000295764">
    <property type="component" value="Unassembled WGS sequence"/>
</dbReference>
<feature type="domain" description="ABC-type glycine betaine transport system substrate-binding" evidence="1">
    <location>
        <begin position="46"/>
        <end position="307"/>
    </location>
</feature>
<dbReference type="SUPFAM" id="SSF53850">
    <property type="entry name" value="Periplasmic binding protein-like II"/>
    <property type="match status" value="1"/>
</dbReference>
<dbReference type="Gene3D" id="3.40.190.120">
    <property type="entry name" value="Osmoprotection protein (prox), domain 2"/>
    <property type="match status" value="1"/>
</dbReference>
<dbReference type="PROSITE" id="PS51257">
    <property type="entry name" value="PROKAR_LIPOPROTEIN"/>
    <property type="match status" value="1"/>
</dbReference>
<gene>
    <name evidence="2" type="ORF">EDF64_101464</name>
</gene>
<dbReference type="GO" id="GO:0043190">
    <property type="term" value="C:ATP-binding cassette (ABC) transporter complex"/>
    <property type="evidence" value="ECO:0007669"/>
    <property type="project" value="InterPro"/>
</dbReference>
<dbReference type="Pfam" id="PF04069">
    <property type="entry name" value="OpuAC"/>
    <property type="match status" value="1"/>
</dbReference>